<proteinExistence type="predicted"/>
<organism evidence="2 3">
    <name type="scientific">Rubripirellula amarantea</name>
    <dbReference type="NCBI Taxonomy" id="2527999"/>
    <lineage>
        <taxon>Bacteria</taxon>
        <taxon>Pseudomonadati</taxon>
        <taxon>Planctomycetota</taxon>
        <taxon>Planctomycetia</taxon>
        <taxon>Pirellulales</taxon>
        <taxon>Pirellulaceae</taxon>
        <taxon>Rubripirellula</taxon>
    </lineage>
</organism>
<dbReference type="EMBL" id="SJPI01000002">
    <property type="protein sequence ID" value="TWT51440.1"/>
    <property type="molecule type" value="Genomic_DNA"/>
</dbReference>
<protein>
    <submittedName>
        <fullName evidence="2">Uncharacterized protein</fullName>
    </submittedName>
</protein>
<dbReference type="Proteomes" id="UP000316598">
    <property type="component" value="Unassembled WGS sequence"/>
</dbReference>
<sequence length="59" mass="6906">MFAMTSFAEKMYEARKLTLPPLCLEIIFKQMEFATSAKHHQATHQRTMAPSEWTDHHQA</sequence>
<feature type="region of interest" description="Disordered" evidence="1">
    <location>
        <begin position="39"/>
        <end position="59"/>
    </location>
</feature>
<evidence type="ECO:0000313" key="3">
    <source>
        <dbReference type="Proteomes" id="UP000316598"/>
    </source>
</evidence>
<reference evidence="2 3" key="1">
    <citation type="submission" date="2019-02" db="EMBL/GenBank/DDBJ databases">
        <title>Deep-cultivation of Planctomycetes and their phenomic and genomic characterization uncovers novel biology.</title>
        <authorList>
            <person name="Wiegand S."/>
            <person name="Jogler M."/>
            <person name="Boedeker C."/>
            <person name="Pinto D."/>
            <person name="Vollmers J."/>
            <person name="Rivas-Marin E."/>
            <person name="Kohn T."/>
            <person name="Peeters S.H."/>
            <person name="Heuer A."/>
            <person name="Rast P."/>
            <person name="Oberbeckmann S."/>
            <person name="Bunk B."/>
            <person name="Jeske O."/>
            <person name="Meyerdierks A."/>
            <person name="Storesund J.E."/>
            <person name="Kallscheuer N."/>
            <person name="Luecker S."/>
            <person name="Lage O.M."/>
            <person name="Pohl T."/>
            <person name="Merkel B.J."/>
            <person name="Hornburger P."/>
            <person name="Mueller R.-W."/>
            <person name="Bruemmer F."/>
            <person name="Labrenz M."/>
            <person name="Spormann A.M."/>
            <person name="Op Den Camp H."/>
            <person name="Overmann J."/>
            <person name="Amann R."/>
            <person name="Jetten M.S.M."/>
            <person name="Mascher T."/>
            <person name="Medema M.H."/>
            <person name="Devos D.P."/>
            <person name="Kaster A.-K."/>
            <person name="Ovreas L."/>
            <person name="Rohde M."/>
            <person name="Galperin M.Y."/>
            <person name="Jogler C."/>
        </authorList>
    </citation>
    <scope>NUCLEOTIDE SEQUENCE [LARGE SCALE GENOMIC DNA]</scope>
    <source>
        <strain evidence="2 3">Pla22</strain>
    </source>
</reference>
<keyword evidence="3" id="KW-1185">Reference proteome</keyword>
<evidence type="ECO:0000256" key="1">
    <source>
        <dbReference type="SAM" id="MobiDB-lite"/>
    </source>
</evidence>
<gene>
    <name evidence="2" type="ORF">Pla22_42180</name>
</gene>
<name>A0A5C5WL83_9BACT</name>
<evidence type="ECO:0000313" key="2">
    <source>
        <dbReference type="EMBL" id="TWT51440.1"/>
    </source>
</evidence>
<dbReference type="AlphaFoldDB" id="A0A5C5WL83"/>
<accession>A0A5C5WL83</accession>
<comment type="caution">
    <text evidence="2">The sequence shown here is derived from an EMBL/GenBank/DDBJ whole genome shotgun (WGS) entry which is preliminary data.</text>
</comment>